<evidence type="ECO:0000313" key="1">
    <source>
        <dbReference type="EMBL" id="GIO33125.1"/>
    </source>
</evidence>
<dbReference type="InterPro" id="IPR006498">
    <property type="entry name" value="Tail_tube"/>
</dbReference>
<dbReference type="EMBL" id="BORQ01000005">
    <property type="protein sequence ID" value="GIO33125.1"/>
    <property type="molecule type" value="Genomic_DNA"/>
</dbReference>
<dbReference type="Pfam" id="PF04985">
    <property type="entry name" value="Phage_tube"/>
    <property type="match status" value="1"/>
</dbReference>
<keyword evidence="2" id="KW-1185">Reference proteome</keyword>
<evidence type="ECO:0008006" key="3">
    <source>
        <dbReference type="Google" id="ProtNLM"/>
    </source>
</evidence>
<comment type="caution">
    <text evidence="1">The sequence shown here is derived from an EMBL/GenBank/DDBJ whole genome shotgun (WGS) entry which is preliminary data.</text>
</comment>
<organism evidence="1 2">
    <name type="scientific">Paenibacillus albilobatus</name>
    <dbReference type="NCBI Taxonomy" id="2716884"/>
    <lineage>
        <taxon>Bacteria</taxon>
        <taxon>Bacillati</taxon>
        <taxon>Bacillota</taxon>
        <taxon>Bacilli</taxon>
        <taxon>Bacillales</taxon>
        <taxon>Paenibacillaceae</taxon>
        <taxon>Paenibacillus</taxon>
    </lineage>
</organism>
<evidence type="ECO:0000313" key="2">
    <source>
        <dbReference type="Proteomes" id="UP000679779"/>
    </source>
</evidence>
<sequence length="174" mass="18447">MPGKQVRDKLITYSVYRNGTEFLGTSTVELPSIEALTDTVKGAGIGGEFEMPVLGQIGSMEVKLNWNTLDPAAIILSAPESHALDFRASQQSYNTVGGILSSEGAKVSIRGFTKSNELGSLEPGSATGGATTIEASYIKITVGGKVLLEIDKFNFIFVVNGKDYLAQVRADLGL</sequence>
<gene>
    <name evidence="1" type="ORF">J2TS6_42660</name>
</gene>
<dbReference type="Proteomes" id="UP000679779">
    <property type="component" value="Unassembled WGS sequence"/>
</dbReference>
<protein>
    <recommendedName>
        <fullName evidence="3">Phage tail protein</fullName>
    </recommendedName>
</protein>
<proteinExistence type="predicted"/>
<name>A0A919XMH3_9BACL</name>
<reference evidence="1" key="1">
    <citation type="submission" date="2021-03" db="EMBL/GenBank/DDBJ databases">
        <title>Antimicrobial resistance genes in bacteria isolated from Japanese honey, and their potential for conferring macrolide and lincosamide resistance in the American foulbrood pathogen Paenibacillus larvae.</title>
        <authorList>
            <person name="Okamoto M."/>
            <person name="Kumagai M."/>
            <person name="Kanamori H."/>
            <person name="Takamatsu D."/>
        </authorList>
    </citation>
    <scope>NUCLEOTIDE SEQUENCE</scope>
    <source>
        <strain evidence="1">J2TS6</strain>
    </source>
</reference>
<dbReference type="AlphaFoldDB" id="A0A919XMH3"/>
<dbReference type="RefSeq" id="WP_212958298.1">
    <property type="nucleotide sequence ID" value="NZ_BORQ01000005.1"/>
</dbReference>
<accession>A0A919XMH3</accession>